<evidence type="ECO:0000313" key="3">
    <source>
        <dbReference type="EMBL" id="KAL1587999.1"/>
    </source>
</evidence>
<dbReference type="PANTHER" id="PTHR34826">
    <property type="entry name" value="UPF0590 PROTEIN C409.17C"/>
    <property type="match status" value="1"/>
</dbReference>
<dbReference type="Proteomes" id="UP000803884">
    <property type="component" value="Unassembled WGS sequence"/>
</dbReference>
<keyword evidence="4" id="KW-1185">Reference proteome</keyword>
<name>A0AB34KSK9_9PEZI</name>
<evidence type="ECO:0000313" key="4">
    <source>
        <dbReference type="Proteomes" id="UP000803884"/>
    </source>
</evidence>
<dbReference type="AlphaFoldDB" id="A0AB34KSK9"/>
<comment type="caution">
    <text evidence="3">The sequence shown here is derived from an EMBL/GenBank/DDBJ whole genome shotgun (WGS) entry which is preliminary data.</text>
</comment>
<evidence type="ECO:0000256" key="1">
    <source>
        <dbReference type="SAM" id="MobiDB-lite"/>
    </source>
</evidence>
<dbReference type="GeneID" id="96004636"/>
<evidence type="ECO:0000259" key="2">
    <source>
        <dbReference type="Pfam" id="PF08588"/>
    </source>
</evidence>
<sequence length="297" mass="33687">MADKYILNVTAGPNYTDQKPIPVNSEKPTHIDSAKCSANITARVQNYRGLPEGSPKTSPYFDHPQHKSDLYSLAFTFTPKEDISGHDLVFGNDFDHPIRDKLPPGFNQAFNLVKWFIDPGLYGDVYSDEPYLYGPLLSSINTLRIGPKDDKTQESVEEERANQELVVFEEGADGDGEEVRKEKSLPDTGAARKKHFLTENNLQNFTFEKGREYSNDFFNPYLDFNDFALRLPGYGMIPGITIPIISFWDGQPLRYVLKNRATDETLFVVVFTLQPKDGEAAKEESKKEDKENNDDLD</sequence>
<feature type="domain" description="Domain of unknown function at the cortex 1" evidence="2">
    <location>
        <begin position="7"/>
        <end position="273"/>
    </location>
</feature>
<dbReference type="RefSeq" id="XP_069231104.1">
    <property type="nucleotide sequence ID" value="XM_069371798.1"/>
</dbReference>
<dbReference type="PANTHER" id="PTHR34826:SF2">
    <property type="entry name" value="UPF0590 PROTEIN C409.17C"/>
    <property type="match status" value="1"/>
</dbReference>
<accession>A0AB34KSK9</accession>
<dbReference type="InterPro" id="IPR013897">
    <property type="entry name" value="Duc1"/>
</dbReference>
<protein>
    <recommendedName>
        <fullName evidence="2">Domain of unknown function at the cortex 1 domain-containing protein</fullName>
    </recommendedName>
</protein>
<feature type="compositionally biased region" description="Basic and acidic residues" evidence="1">
    <location>
        <begin position="278"/>
        <end position="290"/>
    </location>
</feature>
<gene>
    <name evidence="3" type="ORF">WHR41_03192</name>
</gene>
<dbReference type="EMBL" id="JAAQHG020000008">
    <property type="protein sequence ID" value="KAL1587999.1"/>
    <property type="molecule type" value="Genomic_DNA"/>
</dbReference>
<organism evidence="3 4">
    <name type="scientific">Cladosporium halotolerans</name>
    <dbReference type="NCBI Taxonomy" id="1052096"/>
    <lineage>
        <taxon>Eukaryota</taxon>
        <taxon>Fungi</taxon>
        <taxon>Dikarya</taxon>
        <taxon>Ascomycota</taxon>
        <taxon>Pezizomycotina</taxon>
        <taxon>Dothideomycetes</taxon>
        <taxon>Dothideomycetidae</taxon>
        <taxon>Cladosporiales</taxon>
        <taxon>Cladosporiaceae</taxon>
        <taxon>Cladosporium</taxon>
    </lineage>
</organism>
<proteinExistence type="predicted"/>
<feature type="region of interest" description="Disordered" evidence="1">
    <location>
        <begin position="278"/>
        <end position="297"/>
    </location>
</feature>
<reference evidence="3 4" key="1">
    <citation type="journal article" date="2020" name="Microbiol. Resour. Announc.">
        <title>Draft Genome Sequence of a Cladosporium Species Isolated from the Mesophotic Ascidian Didemnum maculosum.</title>
        <authorList>
            <person name="Gioti A."/>
            <person name="Siaperas R."/>
            <person name="Nikolaivits E."/>
            <person name="Le Goff G."/>
            <person name="Ouazzani J."/>
            <person name="Kotoulas G."/>
            <person name="Topakas E."/>
        </authorList>
    </citation>
    <scope>NUCLEOTIDE SEQUENCE [LARGE SCALE GENOMIC DNA]</scope>
    <source>
        <strain evidence="3 4">TM138-S3</strain>
    </source>
</reference>
<dbReference type="Pfam" id="PF08588">
    <property type="entry name" value="Duc1"/>
    <property type="match status" value="1"/>
</dbReference>